<keyword evidence="16" id="KW-1185">Reference proteome</keyword>
<evidence type="ECO:0000256" key="11">
    <source>
        <dbReference type="RuleBase" id="RU363032"/>
    </source>
</evidence>
<comment type="caution">
    <text evidence="13">The sequence shown here is derived from an EMBL/GenBank/DDBJ whole genome shotgun (WGS) entry which is preliminary data.</text>
</comment>
<protein>
    <recommendedName>
        <fullName evidence="3">Thiamine transport system permease protein ThiP</fullName>
    </recommendedName>
</protein>
<name>A0A4R3YB24_9PAST</name>
<feature type="transmembrane region" description="Helical" evidence="11">
    <location>
        <begin position="246"/>
        <end position="267"/>
    </location>
</feature>
<feature type="transmembrane region" description="Helical" evidence="11">
    <location>
        <begin position="403"/>
        <end position="428"/>
    </location>
</feature>
<evidence type="ECO:0000256" key="1">
    <source>
        <dbReference type="ARBA" id="ARBA00004429"/>
    </source>
</evidence>
<comment type="subunit">
    <text evidence="2">The complex is composed of two ATP-binding proteins (ThiQ), two transmembrane proteins (ThiP) and a solute-binding protein (ThiB).</text>
</comment>
<evidence type="ECO:0000313" key="16">
    <source>
        <dbReference type="Proteomes" id="UP000305526"/>
    </source>
</evidence>
<dbReference type="PANTHER" id="PTHR30183:SF9">
    <property type="entry name" value="THIAMINE TRANSPORT SYSTEM PERMEASE PROTEIN THIP"/>
    <property type="match status" value="1"/>
</dbReference>
<keyword evidence="9 11" id="KW-1133">Transmembrane helix</keyword>
<evidence type="ECO:0000256" key="3">
    <source>
        <dbReference type="ARBA" id="ARBA00016947"/>
    </source>
</evidence>
<dbReference type="GO" id="GO:0015888">
    <property type="term" value="P:thiamine transport"/>
    <property type="evidence" value="ECO:0007669"/>
    <property type="project" value="InterPro"/>
</dbReference>
<evidence type="ECO:0000313" key="13">
    <source>
        <dbReference type="EMBL" id="TCV87924.1"/>
    </source>
</evidence>
<gene>
    <name evidence="14" type="primary">thiP</name>
    <name evidence="13" type="ORF">EDC16_104113</name>
    <name evidence="14" type="ORF">FHQ21_10055</name>
</gene>
<evidence type="ECO:0000256" key="6">
    <source>
        <dbReference type="ARBA" id="ARBA00022519"/>
    </source>
</evidence>
<feature type="transmembrane region" description="Helical" evidence="11">
    <location>
        <begin position="98"/>
        <end position="120"/>
    </location>
</feature>
<evidence type="ECO:0000256" key="5">
    <source>
        <dbReference type="ARBA" id="ARBA00022475"/>
    </source>
</evidence>
<feature type="transmembrane region" description="Helical" evidence="11">
    <location>
        <begin position="333"/>
        <end position="357"/>
    </location>
</feature>
<dbReference type="PANTHER" id="PTHR30183">
    <property type="entry name" value="MOLYBDENUM TRANSPORT SYSTEM PERMEASE PROTEIN MODB"/>
    <property type="match status" value="1"/>
</dbReference>
<dbReference type="CDD" id="cd06261">
    <property type="entry name" value="TM_PBP2"/>
    <property type="match status" value="2"/>
</dbReference>
<reference evidence="13 15" key="1">
    <citation type="submission" date="2019-03" db="EMBL/GenBank/DDBJ databases">
        <title>Genomic Encyclopedia of Type Strains, Phase IV (KMG-IV): sequencing the most valuable type-strain genomes for metagenomic binning, comparative biology and taxonomic classification.</title>
        <authorList>
            <person name="Goeker M."/>
        </authorList>
    </citation>
    <scope>NUCLEOTIDE SEQUENCE [LARGE SCALE GENOMIC DNA]</scope>
    <source>
        <strain evidence="13 15">DSM 28140</strain>
    </source>
</reference>
<reference evidence="14 16" key="2">
    <citation type="submission" date="2019-05" db="EMBL/GenBank/DDBJ databases">
        <title>Pasteurellaceae isolates from reptiles.</title>
        <authorList>
            <person name="Bojesen A.M."/>
            <person name="Lund E."/>
        </authorList>
    </citation>
    <scope>NUCLEOTIDE SEQUENCE [LARGE SCALE GENOMIC DNA]</scope>
    <source>
        <strain evidence="14 16">ELNT2x</strain>
    </source>
</reference>
<evidence type="ECO:0000256" key="7">
    <source>
        <dbReference type="ARBA" id="ARBA00022692"/>
    </source>
</evidence>
<dbReference type="EMBL" id="SMCP01000004">
    <property type="protein sequence ID" value="TCV87924.1"/>
    <property type="molecule type" value="Genomic_DNA"/>
</dbReference>
<keyword evidence="4 11" id="KW-0813">Transport</keyword>
<dbReference type="Proteomes" id="UP000305526">
    <property type="component" value="Unassembled WGS sequence"/>
</dbReference>
<dbReference type="AlphaFoldDB" id="A0A4R3YB24"/>
<dbReference type="EMBL" id="VDGV01000094">
    <property type="protein sequence ID" value="TNG89596.1"/>
    <property type="molecule type" value="Genomic_DNA"/>
</dbReference>
<feature type="transmembrane region" description="Helical" evidence="11">
    <location>
        <begin position="468"/>
        <end position="487"/>
    </location>
</feature>
<proteinExistence type="inferred from homology"/>
<dbReference type="PROSITE" id="PS50928">
    <property type="entry name" value="ABC_TM1"/>
    <property type="match status" value="2"/>
</dbReference>
<feature type="transmembrane region" description="Helical" evidence="11">
    <location>
        <begin position="507"/>
        <end position="528"/>
    </location>
</feature>
<comment type="similarity">
    <text evidence="11">Belongs to the binding-protein-dependent transport system permease family.</text>
</comment>
<evidence type="ECO:0000256" key="2">
    <source>
        <dbReference type="ARBA" id="ARBA00011650"/>
    </source>
</evidence>
<accession>A0A4R3YB24</accession>
<feature type="domain" description="ABC transmembrane type-1" evidence="12">
    <location>
        <begin position="334"/>
        <end position="528"/>
    </location>
</feature>
<dbReference type="RefSeq" id="WP_132966193.1">
    <property type="nucleotide sequence ID" value="NZ_LEKL01000081.1"/>
</dbReference>
<evidence type="ECO:0000313" key="15">
    <source>
        <dbReference type="Proteomes" id="UP000294619"/>
    </source>
</evidence>
<dbReference type="InterPro" id="IPR005947">
    <property type="entry name" value="ThiP_ABC_transpt"/>
</dbReference>
<evidence type="ECO:0000313" key="14">
    <source>
        <dbReference type="EMBL" id="TNG89596.1"/>
    </source>
</evidence>
<dbReference type="InterPro" id="IPR035906">
    <property type="entry name" value="MetI-like_sf"/>
</dbReference>
<keyword evidence="8" id="KW-0677">Repeat</keyword>
<keyword evidence="7 11" id="KW-0812">Transmembrane</keyword>
<feature type="transmembrane region" description="Helical" evidence="11">
    <location>
        <begin position="288"/>
        <end position="313"/>
    </location>
</feature>
<feature type="transmembrane region" description="Helical" evidence="11">
    <location>
        <begin position="140"/>
        <end position="162"/>
    </location>
</feature>
<dbReference type="Pfam" id="PF00528">
    <property type="entry name" value="BPD_transp_1"/>
    <property type="match status" value="1"/>
</dbReference>
<keyword evidence="6" id="KW-0997">Cell inner membrane</keyword>
<feature type="transmembrane region" description="Helical" evidence="11">
    <location>
        <begin position="199"/>
        <end position="220"/>
    </location>
</feature>
<comment type="subcellular location">
    <subcellularLocation>
        <location evidence="1">Cell inner membrane</location>
        <topology evidence="1">Multi-pass membrane protein</topology>
    </subcellularLocation>
    <subcellularLocation>
        <location evidence="11">Cell membrane</location>
        <topology evidence="11">Multi-pass membrane protein</topology>
    </subcellularLocation>
</comment>
<dbReference type="GO" id="GO:0005886">
    <property type="term" value="C:plasma membrane"/>
    <property type="evidence" value="ECO:0007669"/>
    <property type="project" value="UniProtKB-SubCell"/>
</dbReference>
<keyword evidence="10 11" id="KW-0472">Membrane</keyword>
<organism evidence="13 15">
    <name type="scientific">Testudinibacter aquarius</name>
    <dbReference type="NCBI Taxonomy" id="1524974"/>
    <lineage>
        <taxon>Bacteria</taxon>
        <taxon>Pseudomonadati</taxon>
        <taxon>Pseudomonadota</taxon>
        <taxon>Gammaproteobacteria</taxon>
        <taxon>Pasteurellales</taxon>
        <taxon>Pasteurellaceae</taxon>
        <taxon>Testudinibacter</taxon>
    </lineage>
</organism>
<sequence length="540" mass="61396">MNKVRSKFSVYCQKQSLLGLAVIAFLLAISGNSLWQLWRQSQDSSWSLLFADRYFWHILRFSLLQATLSALLSVFIGLLTAHALFYRTFWAKKWLLKIFSLTFVLPVLVAVFGLIGIYGLSGWLNTGLGWLHIDWQPKFYGLNGILIAHLFFNLPLASKIFLQALHSIPQQQRQLAAQLNIRNGHFLRLIEWPYLRQQLLPVFALIFMLCFTSFAIVLTLGGGPKYTTLEVAIYQAVTFDFDLGKAAMLALVQFMLCFVLFQTSSYFSRHTPTPLSTQHRWRQPLNRTFVSVHWITLVSVALFIALPLLNIVYSGLTSSALSKIWQSPQLWQALGYSLTLAPFAALLALLLSIALLIGARRLRWHYQLKTANMMINIGMMILAIPTLVLAIGLFLLLQQLDFAVWHLFLIVALCNALIAMPFVLRILATPLNNNMRHYENLCQSLGIRGWTRWHLIEWHSLQNPLRSAYAYAVALSLGDFSAIALFGNQDFSSLPRLLYQQLGHYRSQEAAVTALILLLLCGLIFLVIEKSDDQSETTRI</sequence>
<keyword evidence="5" id="KW-1003">Cell membrane</keyword>
<feature type="transmembrane region" description="Helical" evidence="11">
    <location>
        <begin position="63"/>
        <end position="86"/>
    </location>
</feature>
<evidence type="ECO:0000256" key="4">
    <source>
        <dbReference type="ARBA" id="ARBA00022448"/>
    </source>
</evidence>
<evidence type="ECO:0000256" key="9">
    <source>
        <dbReference type="ARBA" id="ARBA00022989"/>
    </source>
</evidence>
<feature type="domain" description="ABC transmembrane type-1" evidence="12">
    <location>
        <begin position="59"/>
        <end position="264"/>
    </location>
</feature>
<evidence type="ECO:0000256" key="10">
    <source>
        <dbReference type="ARBA" id="ARBA00023136"/>
    </source>
</evidence>
<dbReference type="Proteomes" id="UP000294619">
    <property type="component" value="Unassembled WGS sequence"/>
</dbReference>
<dbReference type="NCBIfam" id="NF006952">
    <property type="entry name" value="PRK09433.1-3"/>
    <property type="match status" value="1"/>
</dbReference>
<dbReference type="NCBIfam" id="TIGR01253">
    <property type="entry name" value="thiP"/>
    <property type="match status" value="1"/>
</dbReference>
<dbReference type="SUPFAM" id="SSF161098">
    <property type="entry name" value="MetI-like"/>
    <property type="match status" value="2"/>
</dbReference>
<dbReference type="InterPro" id="IPR000515">
    <property type="entry name" value="MetI-like"/>
</dbReference>
<evidence type="ECO:0000256" key="8">
    <source>
        <dbReference type="ARBA" id="ARBA00022737"/>
    </source>
</evidence>
<feature type="transmembrane region" description="Helical" evidence="11">
    <location>
        <begin position="377"/>
        <end position="397"/>
    </location>
</feature>
<dbReference type="Gene3D" id="1.10.3720.10">
    <property type="entry name" value="MetI-like"/>
    <property type="match status" value="2"/>
</dbReference>
<evidence type="ECO:0000259" key="12">
    <source>
        <dbReference type="PROSITE" id="PS50928"/>
    </source>
</evidence>
<dbReference type="GO" id="GO:0022857">
    <property type="term" value="F:transmembrane transporter activity"/>
    <property type="evidence" value="ECO:0007669"/>
    <property type="project" value="InterPro"/>
</dbReference>